<feature type="compositionally biased region" description="Pro residues" evidence="1">
    <location>
        <begin position="85"/>
        <end position="103"/>
    </location>
</feature>
<name>A0ABQ9P5N7_9PEZI</name>
<keyword evidence="2" id="KW-0732">Signal</keyword>
<evidence type="ECO:0000313" key="3">
    <source>
        <dbReference type="EMBL" id="KAK0367417.1"/>
    </source>
</evidence>
<dbReference type="EMBL" id="JARUPT010001613">
    <property type="protein sequence ID" value="KAK0367417.1"/>
    <property type="molecule type" value="Genomic_DNA"/>
</dbReference>
<accession>A0ABQ9P5N7</accession>
<reference evidence="3" key="1">
    <citation type="submission" date="2023-04" db="EMBL/GenBank/DDBJ databases">
        <title>Colletotrichum limetticola genome sequence.</title>
        <authorList>
            <person name="Baroncelli R."/>
        </authorList>
    </citation>
    <scope>NUCLEOTIDE SEQUENCE</scope>
    <source>
        <strain evidence="3">KLA-Anderson</strain>
    </source>
</reference>
<proteinExistence type="predicted"/>
<keyword evidence="4" id="KW-1185">Reference proteome</keyword>
<evidence type="ECO:0000256" key="2">
    <source>
        <dbReference type="SAM" id="SignalP"/>
    </source>
</evidence>
<feature type="chain" id="PRO_5045593248" evidence="2">
    <location>
        <begin position="24"/>
        <end position="118"/>
    </location>
</feature>
<gene>
    <name evidence="3" type="ORF">CLIM01_15226</name>
</gene>
<dbReference type="Proteomes" id="UP001169217">
    <property type="component" value="Unassembled WGS sequence"/>
</dbReference>
<feature type="compositionally biased region" description="Acidic residues" evidence="1">
    <location>
        <begin position="107"/>
        <end position="118"/>
    </location>
</feature>
<sequence length="118" mass="13255">MLNLWRKALIGVLLVESFGSAIALPPRPLTARSHEVFAQGHHVKQRDNLSPYAGLFVRDDDDDRESQQHYQGLVMISLLTGTKAPKPPNGPPRPDNNPAPPRPPQRDEDDDEDDREFP</sequence>
<comment type="caution">
    <text evidence="3">The sequence shown here is derived from an EMBL/GenBank/DDBJ whole genome shotgun (WGS) entry which is preliminary data.</text>
</comment>
<evidence type="ECO:0000256" key="1">
    <source>
        <dbReference type="SAM" id="MobiDB-lite"/>
    </source>
</evidence>
<protein>
    <submittedName>
        <fullName evidence="3">Uncharacterized protein</fullName>
    </submittedName>
</protein>
<organism evidence="3 4">
    <name type="scientific">Colletotrichum limetticola</name>
    <dbReference type="NCBI Taxonomy" id="1209924"/>
    <lineage>
        <taxon>Eukaryota</taxon>
        <taxon>Fungi</taxon>
        <taxon>Dikarya</taxon>
        <taxon>Ascomycota</taxon>
        <taxon>Pezizomycotina</taxon>
        <taxon>Sordariomycetes</taxon>
        <taxon>Hypocreomycetidae</taxon>
        <taxon>Glomerellales</taxon>
        <taxon>Glomerellaceae</taxon>
        <taxon>Colletotrichum</taxon>
        <taxon>Colletotrichum acutatum species complex</taxon>
    </lineage>
</organism>
<feature type="signal peptide" evidence="2">
    <location>
        <begin position="1"/>
        <end position="23"/>
    </location>
</feature>
<feature type="region of interest" description="Disordered" evidence="1">
    <location>
        <begin position="42"/>
        <end position="118"/>
    </location>
</feature>
<evidence type="ECO:0000313" key="4">
    <source>
        <dbReference type="Proteomes" id="UP001169217"/>
    </source>
</evidence>